<feature type="transmembrane region" description="Helical" evidence="7">
    <location>
        <begin position="333"/>
        <end position="352"/>
    </location>
</feature>
<feature type="transmembrane region" description="Helical" evidence="7">
    <location>
        <begin position="304"/>
        <end position="324"/>
    </location>
</feature>
<evidence type="ECO:0000259" key="8">
    <source>
        <dbReference type="Pfam" id="PF01773"/>
    </source>
</evidence>
<evidence type="ECO:0000256" key="4">
    <source>
        <dbReference type="ARBA" id="ARBA00022692"/>
    </source>
</evidence>
<evidence type="ECO:0000259" key="9">
    <source>
        <dbReference type="Pfam" id="PF07662"/>
    </source>
</evidence>
<name>A0A068WPS2_ECHGR</name>
<organism evidence="10">
    <name type="scientific">Echinococcus granulosus</name>
    <name type="common">Hydatid tapeworm</name>
    <dbReference type="NCBI Taxonomy" id="6210"/>
    <lineage>
        <taxon>Eukaryota</taxon>
        <taxon>Metazoa</taxon>
        <taxon>Spiralia</taxon>
        <taxon>Lophotrochozoa</taxon>
        <taxon>Platyhelminthes</taxon>
        <taxon>Cestoda</taxon>
        <taxon>Eucestoda</taxon>
        <taxon>Cyclophyllidea</taxon>
        <taxon>Taeniidae</taxon>
        <taxon>Echinococcus</taxon>
        <taxon>Echinococcus granulosus group</taxon>
    </lineage>
</organism>
<dbReference type="PANTHER" id="PTHR10590:SF4">
    <property type="entry name" value="SOLUTE CARRIER FAMILY 28 MEMBER 3"/>
    <property type="match status" value="1"/>
</dbReference>
<evidence type="ECO:0000313" key="12">
    <source>
        <dbReference type="WBParaSite" id="EgrG_000127300"/>
    </source>
</evidence>
<evidence type="ECO:0000256" key="7">
    <source>
        <dbReference type="SAM" id="Phobius"/>
    </source>
</evidence>
<feature type="transmembrane region" description="Helical" evidence="7">
    <location>
        <begin position="177"/>
        <end position="196"/>
    </location>
</feature>
<protein>
    <submittedName>
        <fullName evidence="10 12">Na+ dependent nucleoside transporter</fullName>
    </submittedName>
</protein>
<feature type="transmembrane region" description="Helical" evidence="7">
    <location>
        <begin position="202"/>
        <end position="222"/>
    </location>
</feature>
<evidence type="ECO:0000256" key="3">
    <source>
        <dbReference type="ARBA" id="ARBA00022475"/>
    </source>
</evidence>
<feature type="transmembrane region" description="Helical" evidence="7">
    <location>
        <begin position="234"/>
        <end position="254"/>
    </location>
</feature>
<feature type="transmembrane region" description="Helical" evidence="7">
    <location>
        <begin position="123"/>
        <end position="145"/>
    </location>
</feature>
<keyword evidence="6 7" id="KW-0472">Membrane</keyword>
<keyword evidence="3" id="KW-1003">Cell membrane</keyword>
<dbReference type="PANTHER" id="PTHR10590">
    <property type="entry name" value="SODIUM/NUCLEOSIDE COTRANSPORTER"/>
    <property type="match status" value="1"/>
</dbReference>
<feature type="transmembrane region" description="Helical" evidence="7">
    <location>
        <begin position="387"/>
        <end position="408"/>
    </location>
</feature>
<evidence type="ECO:0000256" key="6">
    <source>
        <dbReference type="ARBA" id="ARBA00023136"/>
    </source>
</evidence>
<sequence>MGVPCKSTDPVAITHLKCGNAANIGLRLLIERQALSIPEKLNEAEKSDITFTLTNNEPSDGYKEFRYSEKPFTSWIEDDFPNKPDGGRRGVNKVLGLYADAQKALFKKRPFADDTEPICCDGVVGLLGFLFLLLVDIAYVIYACLCKGLDRGRDVHLLWLSVIFWPRHYCTICLRRIMAAIMLGFTASCTTYYVIMVNVVNLTSLSGISLLLLISIALSKFLDKINWQPVLNCFFLQLLVAFLTLKTHAGYVTFDFLGKRMAEFLENSLAGSRFVFGASDCFAFSTEAPLITRSYSAMSTNSELHAMIFNGFTSIAGPVLAAFISSGVPPNHLLIACIISAPAALAVSKIIYPETKISPVASSEFSLKLKSPYNSVLEAAMVNAMEAVPICAGITANLIAFLSIYNFFNRILIWLGKCGCLEFDLTFEMSWF</sequence>
<dbReference type="InterPro" id="IPR002668">
    <property type="entry name" value="CNT_N_dom"/>
</dbReference>
<keyword evidence="5 7" id="KW-1133">Transmembrane helix</keyword>
<evidence type="ECO:0000313" key="10">
    <source>
        <dbReference type="EMBL" id="CDS21771.1"/>
    </source>
</evidence>
<evidence type="ECO:0000313" key="11">
    <source>
        <dbReference type="Proteomes" id="UP000492820"/>
    </source>
</evidence>
<reference evidence="10 11" key="1">
    <citation type="journal article" date="2013" name="Nature">
        <title>The genomes of four tapeworm species reveal adaptations to parasitism.</title>
        <authorList>
            <person name="Tsai I.J."/>
            <person name="Zarowiecki M."/>
            <person name="Holroyd N."/>
            <person name="Garciarrubio A."/>
            <person name="Sanchez-Flores A."/>
            <person name="Brooks K.L."/>
            <person name="Tracey A."/>
            <person name="Bobes R.J."/>
            <person name="Fragoso G."/>
            <person name="Sciutto E."/>
            <person name="Aslett M."/>
            <person name="Beasley H."/>
            <person name="Bennett H.M."/>
            <person name="Cai J."/>
            <person name="Camicia F."/>
            <person name="Clark R."/>
            <person name="Cucher M."/>
            <person name="De Silva N."/>
            <person name="Day T.A."/>
            <person name="Deplazes P."/>
            <person name="Estrada K."/>
            <person name="Fernandez C."/>
            <person name="Holland P.W."/>
            <person name="Hou J."/>
            <person name="Hu S."/>
            <person name="Huckvale T."/>
            <person name="Hung S.S."/>
            <person name="Kamenetzky L."/>
            <person name="Keane J.A."/>
            <person name="Kiss F."/>
            <person name="Koziol U."/>
            <person name="Lambert O."/>
            <person name="Liu K."/>
            <person name="Luo X."/>
            <person name="Luo Y."/>
            <person name="Macchiaroli N."/>
            <person name="Nichol S."/>
            <person name="Paps J."/>
            <person name="Parkinson J."/>
            <person name="Pouchkina-Stantcheva N."/>
            <person name="Riddiford N."/>
            <person name="Rosenzvit M."/>
            <person name="Salinas G."/>
            <person name="Wasmuth J.D."/>
            <person name="Zamanian M."/>
            <person name="Zheng Y."/>
            <person name="Cai X."/>
            <person name="Soberon X."/>
            <person name="Olson P.D."/>
            <person name="Laclette J.P."/>
            <person name="Brehm K."/>
            <person name="Berriman M."/>
            <person name="Garciarrubio A."/>
            <person name="Bobes R.J."/>
            <person name="Fragoso G."/>
            <person name="Sanchez-Flores A."/>
            <person name="Estrada K."/>
            <person name="Cevallos M.A."/>
            <person name="Morett E."/>
            <person name="Gonzalez V."/>
            <person name="Portillo T."/>
            <person name="Ochoa-Leyva A."/>
            <person name="Jose M.V."/>
            <person name="Sciutto E."/>
            <person name="Landa A."/>
            <person name="Jimenez L."/>
            <person name="Valdes V."/>
            <person name="Carrero J.C."/>
            <person name="Larralde C."/>
            <person name="Morales-Montor J."/>
            <person name="Limon-Lason J."/>
            <person name="Soberon X."/>
            <person name="Laclette J.P."/>
        </authorList>
    </citation>
    <scope>NUCLEOTIDE SEQUENCE [LARGE SCALE GENOMIC DNA]</scope>
</reference>
<dbReference type="OrthoDB" id="6075923at2759"/>
<dbReference type="InterPro" id="IPR011657">
    <property type="entry name" value="CNT_C_dom"/>
</dbReference>
<keyword evidence="4 7" id="KW-0812">Transmembrane</keyword>
<dbReference type="GO" id="GO:0005415">
    <property type="term" value="F:nucleoside:sodium symporter activity"/>
    <property type="evidence" value="ECO:0007669"/>
    <property type="project" value="TreeGrafter"/>
</dbReference>
<dbReference type="Proteomes" id="UP000492820">
    <property type="component" value="Unassembled WGS sequence"/>
</dbReference>
<dbReference type="GO" id="GO:0005886">
    <property type="term" value="C:plasma membrane"/>
    <property type="evidence" value="ECO:0007669"/>
    <property type="project" value="UniProtKB-SubCell"/>
</dbReference>
<feature type="domain" description="Concentrative nucleoside transporter C-terminal" evidence="9">
    <location>
        <begin position="332"/>
        <end position="428"/>
    </location>
</feature>
<dbReference type="Pfam" id="PF07662">
    <property type="entry name" value="Nucleos_tra2_C"/>
    <property type="match status" value="1"/>
</dbReference>
<comment type="similarity">
    <text evidence="2">Belongs to the concentrative nucleoside transporter (CNT) (TC 2.A.41) family.</text>
</comment>
<comment type="subcellular location">
    <subcellularLocation>
        <location evidence="1">Cell membrane</location>
        <topology evidence="1">Multi-pass membrane protein</topology>
    </subcellularLocation>
</comment>
<dbReference type="WBParaSite" id="EgrG_000127300">
    <property type="protein sequence ID" value="EgrG_000127300"/>
    <property type="gene ID" value="EgrG_000127300"/>
</dbReference>
<dbReference type="EMBL" id="LK028584">
    <property type="protein sequence ID" value="CDS21771.1"/>
    <property type="molecule type" value="Genomic_DNA"/>
</dbReference>
<dbReference type="InterPro" id="IPR008276">
    <property type="entry name" value="C_nuclsd_transpt"/>
</dbReference>
<gene>
    <name evidence="10" type="ORF">EgrG_000127300</name>
</gene>
<evidence type="ECO:0000256" key="5">
    <source>
        <dbReference type="ARBA" id="ARBA00022989"/>
    </source>
</evidence>
<accession>A0A068WPS2</accession>
<reference evidence="12" key="3">
    <citation type="submission" date="2020-10" db="UniProtKB">
        <authorList>
            <consortium name="WormBaseParasite"/>
        </authorList>
    </citation>
    <scope>IDENTIFICATION</scope>
</reference>
<dbReference type="AlphaFoldDB" id="A0A068WPS2"/>
<proteinExistence type="inferred from homology"/>
<evidence type="ECO:0000256" key="1">
    <source>
        <dbReference type="ARBA" id="ARBA00004651"/>
    </source>
</evidence>
<dbReference type="Pfam" id="PF01773">
    <property type="entry name" value="Nucleos_tra2_N"/>
    <property type="match status" value="1"/>
</dbReference>
<feature type="domain" description="Concentrative nucleoside transporter N-terminal" evidence="8">
    <location>
        <begin position="207"/>
        <end position="278"/>
    </location>
</feature>
<reference evidence="10" key="2">
    <citation type="submission" date="2014-06" db="EMBL/GenBank/DDBJ databases">
        <authorList>
            <person name="Aslett M."/>
        </authorList>
    </citation>
    <scope>NUCLEOTIDE SEQUENCE</scope>
</reference>
<evidence type="ECO:0000256" key="2">
    <source>
        <dbReference type="ARBA" id="ARBA00009033"/>
    </source>
</evidence>